<keyword evidence="11" id="KW-1133">Transmembrane helix</keyword>
<dbReference type="PANTHER" id="PTHR31992:SF290">
    <property type="entry name" value="DOF ZINC FINGER PROTEIN"/>
    <property type="match status" value="1"/>
</dbReference>
<evidence type="ECO:0000313" key="13">
    <source>
        <dbReference type="EMBL" id="KAB5564645.1"/>
    </source>
</evidence>
<reference evidence="14" key="1">
    <citation type="journal article" date="2019" name="Gigascience">
        <title>De novo genome assembly of the endangered Acer yangbiense, a plant species with extremely small populations endemic to Yunnan Province, China.</title>
        <authorList>
            <person name="Yang J."/>
            <person name="Wariss H.M."/>
            <person name="Tao L."/>
            <person name="Zhang R."/>
            <person name="Yun Q."/>
            <person name="Hollingsworth P."/>
            <person name="Dao Z."/>
            <person name="Luo G."/>
            <person name="Guo H."/>
            <person name="Ma Y."/>
            <person name="Sun W."/>
        </authorList>
    </citation>
    <scope>NUCLEOTIDE SEQUENCE [LARGE SCALE GENOMIC DNA]</scope>
    <source>
        <strain evidence="14">cv. br00</strain>
    </source>
</reference>
<name>A0A5N5NAQ6_9ROSI</name>
<evidence type="ECO:0000256" key="6">
    <source>
        <dbReference type="ARBA" id="ARBA00023163"/>
    </source>
</evidence>
<dbReference type="PROSITE" id="PS50884">
    <property type="entry name" value="ZF_DOF_2"/>
    <property type="match status" value="1"/>
</dbReference>
<evidence type="ECO:0000256" key="7">
    <source>
        <dbReference type="ARBA" id="ARBA00023242"/>
    </source>
</evidence>
<gene>
    <name evidence="13" type="ORF">DKX38_004699</name>
</gene>
<keyword evidence="6 9" id="KW-0804">Transcription</keyword>
<keyword evidence="11" id="KW-0472">Membrane</keyword>
<keyword evidence="11" id="KW-0812">Transmembrane</keyword>
<dbReference type="PROSITE" id="PS01361">
    <property type="entry name" value="ZF_DOF_1"/>
    <property type="match status" value="1"/>
</dbReference>
<feature type="region of interest" description="Disordered" evidence="10">
    <location>
        <begin position="82"/>
        <end position="111"/>
    </location>
</feature>
<keyword evidence="1 9" id="KW-0479">Metal-binding</keyword>
<proteinExistence type="predicted"/>
<dbReference type="GO" id="GO:0003700">
    <property type="term" value="F:DNA-binding transcription factor activity"/>
    <property type="evidence" value="ECO:0007669"/>
    <property type="project" value="UniProtKB-UniRule"/>
</dbReference>
<protein>
    <recommendedName>
        <fullName evidence="9">Dof zinc finger protein</fullName>
    </recommendedName>
</protein>
<accession>A0A5N5NAQ6</accession>
<keyword evidence="14" id="KW-1185">Reference proteome</keyword>
<evidence type="ECO:0000256" key="4">
    <source>
        <dbReference type="ARBA" id="ARBA00023015"/>
    </source>
</evidence>
<keyword evidence="2 8" id="KW-0863">Zinc-finger</keyword>
<organism evidence="13 14">
    <name type="scientific">Salix brachista</name>
    <dbReference type="NCBI Taxonomy" id="2182728"/>
    <lineage>
        <taxon>Eukaryota</taxon>
        <taxon>Viridiplantae</taxon>
        <taxon>Streptophyta</taxon>
        <taxon>Embryophyta</taxon>
        <taxon>Tracheophyta</taxon>
        <taxon>Spermatophyta</taxon>
        <taxon>Magnoliopsida</taxon>
        <taxon>eudicotyledons</taxon>
        <taxon>Gunneridae</taxon>
        <taxon>Pentapetalae</taxon>
        <taxon>rosids</taxon>
        <taxon>fabids</taxon>
        <taxon>Malpighiales</taxon>
        <taxon>Salicaceae</taxon>
        <taxon>Saliceae</taxon>
        <taxon>Salix</taxon>
    </lineage>
</organism>
<evidence type="ECO:0000259" key="12">
    <source>
        <dbReference type="PROSITE" id="PS50884"/>
    </source>
</evidence>
<dbReference type="EMBL" id="VDCV01000003">
    <property type="protein sequence ID" value="KAB5564645.1"/>
    <property type="molecule type" value="Genomic_DNA"/>
</dbReference>
<dbReference type="Pfam" id="PF02701">
    <property type="entry name" value="Zn_ribbon_Dof"/>
    <property type="match status" value="1"/>
</dbReference>
<evidence type="ECO:0000256" key="11">
    <source>
        <dbReference type="SAM" id="Phobius"/>
    </source>
</evidence>
<evidence type="ECO:0000256" key="1">
    <source>
        <dbReference type="ARBA" id="ARBA00022723"/>
    </source>
</evidence>
<comment type="function">
    <text evidence="9">Transcription factor that binds specifically to a 5'-AA[AG]G-3' consensus core sequence.</text>
</comment>
<dbReference type="Proteomes" id="UP000326939">
    <property type="component" value="Chromosome 3"/>
</dbReference>
<keyword evidence="3 9" id="KW-0862">Zinc</keyword>
<dbReference type="GO" id="GO:0005634">
    <property type="term" value="C:nucleus"/>
    <property type="evidence" value="ECO:0007669"/>
    <property type="project" value="UniProtKB-SubCell"/>
</dbReference>
<dbReference type="AlphaFoldDB" id="A0A5N5NAQ6"/>
<keyword evidence="5 8" id="KW-0238">DNA-binding</keyword>
<dbReference type="PANTHER" id="PTHR31992">
    <property type="entry name" value="DOF ZINC FINGER PROTEIN DOF1.4-RELATED"/>
    <property type="match status" value="1"/>
</dbReference>
<evidence type="ECO:0000256" key="3">
    <source>
        <dbReference type="ARBA" id="ARBA00022833"/>
    </source>
</evidence>
<evidence type="ECO:0000256" key="2">
    <source>
        <dbReference type="ARBA" id="ARBA00022771"/>
    </source>
</evidence>
<evidence type="ECO:0000256" key="9">
    <source>
        <dbReference type="RuleBase" id="RU369094"/>
    </source>
</evidence>
<feature type="domain" description="Dof-type" evidence="12">
    <location>
        <begin position="41"/>
        <end position="95"/>
    </location>
</feature>
<keyword evidence="7 8" id="KW-0539">Nucleus</keyword>
<sequence length="445" mass="49091">MDTAQWPQEIVVKPIEEIITNTCPKPPALERKARPQKEQALNCPRCNSTNTKFCYYNNYSLTQPRYFCKTCKRYWTEGGSLRNIPVGGGSRKNKRSPASSSSSSKKLPDLITPASLSQTSTHQNPKIHEGQDLNLAFPSTQSIRSFSELIQLPSINENNNKNPISSSTSASTTTSQLSALELLTGISSRGLNSFPVPVQDPNTLFASNFPLPDFKPTLNFSLDGFGSCYGNLQGVQETNGRLLFPFEDLKQASSTADIEQNREHGDSTGYWTGMLGGGSWIHGRLTLSIGFVVFLSIVFFTLQTCGNLNLILGILLLLIFLLKPQLDYNGGFELSTFNLSLNLCKQVLSISDLIKTEILADSKLKFRKKSWGSTVAQLESISNLKEFDSCSTLAHLFETSFHECASAKFTAQMDTAFSVAVTEEMALSEAINDMLRPSRALQVFP</sequence>
<evidence type="ECO:0000256" key="5">
    <source>
        <dbReference type="ARBA" id="ARBA00023125"/>
    </source>
</evidence>
<dbReference type="InterPro" id="IPR003851">
    <property type="entry name" value="Znf_Dof"/>
</dbReference>
<comment type="subcellular location">
    <subcellularLocation>
        <location evidence="8 9">Nucleus</location>
    </subcellularLocation>
</comment>
<evidence type="ECO:0000256" key="10">
    <source>
        <dbReference type="SAM" id="MobiDB-lite"/>
    </source>
</evidence>
<evidence type="ECO:0000256" key="8">
    <source>
        <dbReference type="PROSITE-ProRule" id="PRU00071"/>
    </source>
</evidence>
<comment type="caution">
    <text evidence="13">The sequence shown here is derived from an EMBL/GenBank/DDBJ whole genome shotgun (WGS) entry which is preliminary data.</text>
</comment>
<feature type="transmembrane region" description="Helical" evidence="11">
    <location>
        <begin position="289"/>
        <end position="322"/>
    </location>
</feature>
<dbReference type="GO" id="GO:0008270">
    <property type="term" value="F:zinc ion binding"/>
    <property type="evidence" value="ECO:0007669"/>
    <property type="project" value="UniProtKB-KW"/>
</dbReference>
<keyword evidence="4 9" id="KW-0805">Transcription regulation</keyword>
<feature type="compositionally biased region" description="Low complexity" evidence="10">
    <location>
        <begin position="96"/>
        <end position="105"/>
    </location>
</feature>
<dbReference type="InterPro" id="IPR045174">
    <property type="entry name" value="Dof"/>
</dbReference>
<dbReference type="GO" id="GO:0003677">
    <property type="term" value="F:DNA binding"/>
    <property type="evidence" value="ECO:0007669"/>
    <property type="project" value="UniProtKB-UniRule"/>
</dbReference>
<evidence type="ECO:0000313" key="14">
    <source>
        <dbReference type="Proteomes" id="UP000326939"/>
    </source>
</evidence>